<dbReference type="PANTHER" id="PTHR11011:SF84">
    <property type="entry name" value="ACYL-COA REDUCTASE-LIKE PROTEIN, PUTATIVE-RELATED"/>
    <property type="match status" value="1"/>
</dbReference>
<dbReference type="Pfam" id="PF03015">
    <property type="entry name" value="Sterile"/>
    <property type="match status" value="1"/>
</dbReference>
<organism evidence="7 8">
    <name type="scientific">Ziziphus jujuba var. spinosa</name>
    <dbReference type="NCBI Taxonomy" id="714518"/>
    <lineage>
        <taxon>Eukaryota</taxon>
        <taxon>Viridiplantae</taxon>
        <taxon>Streptophyta</taxon>
        <taxon>Embryophyta</taxon>
        <taxon>Tracheophyta</taxon>
        <taxon>Spermatophyta</taxon>
        <taxon>Magnoliopsida</taxon>
        <taxon>eudicotyledons</taxon>
        <taxon>Gunneridae</taxon>
        <taxon>Pentapetalae</taxon>
        <taxon>rosids</taxon>
        <taxon>fabids</taxon>
        <taxon>Rosales</taxon>
        <taxon>Rhamnaceae</taxon>
        <taxon>Paliureae</taxon>
        <taxon>Ziziphus</taxon>
    </lineage>
</organism>
<keyword evidence="2 4" id="KW-0444">Lipid biosynthesis</keyword>
<dbReference type="EMBL" id="JAEACU010000012">
    <property type="protein sequence ID" value="KAH7512802.1"/>
    <property type="molecule type" value="Genomic_DNA"/>
</dbReference>
<comment type="similarity">
    <text evidence="1 4">Belongs to the fatty acyl-CoA reductase family.</text>
</comment>
<evidence type="ECO:0000256" key="2">
    <source>
        <dbReference type="ARBA" id="ARBA00022516"/>
    </source>
</evidence>
<dbReference type="GO" id="GO:0102965">
    <property type="term" value="F:alcohol-forming long-chain fatty acyl-CoA reductase activity"/>
    <property type="evidence" value="ECO:0007669"/>
    <property type="project" value="UniProtKB-EC"/>
</dbReference>
<dbReference type="GO" id="GO:0080019">
    <property type="term" value="F:alcohol-forming very long-chain fatty acyl-CoA reductase activity"/>
    <property type="evidence" value="ECO:0007669"/>
    <property type="project" value="InterPro"/>
</dbReference>
<accession>A0A978UDF9</accession>
<dbReference type="AlphaFoldDB" id="A0A978UDF9"/>
<evidence type="ECO:0000256" key="4">
    <source>
        <dbReference type="RuleBase" id="RU363097"/>
    </source>
</evidence>
<dbReference type="InterPro" id="IPR013120">
    <property type="entry name" value="FAR_NAD-bd"/>
</dbReference>
<evidence type="ECO:0000259" key="6">
    <source>
        <dbReference type="Pfam" id="PF07993"/>
    </source>
</evidence>
<dbReference type="Pfam" id="PF07993">
    <property type="entry name" value="NAD_binding_4"/>
    <property type="match status" value="1"/>
</dbReference>
<dbReference type="InterPro" id="IPR033640">
    <property type="entry name" value="FAR_C"/>
</dbReference>
<reference evidence="7" key="1">
    <citation type="journal article" date="2021" name="Front. Plant Sci.">
        <title>Chromosome-Scale Genome Assembly for Chinese Sour Jujube and Insights Into Its Genome Evolution and Domestication Signature.</title>
        <authorList>
            <person name="Shen L.-Y."/>
            <person name="Luo H."/>
            <person name="Wang X.-L."/>
            <person name="Wang X.-M."/>
            <person name="Qiu X.-J."/>
            <person name="Liu H."/>
            <person name="Zhou S.-S."/>
            <person name="Jia K.-H."/>
            <person name="Nie S."/>
            <person name="Bao Y.-T."/>
            <person name="Zhang R.-G."/>
            <person name="Yun Q.-Z."/>
            <person name="Chai Y.-H."/>
            <person name="Lu J.-Y."/>
            <person name="Li Y."/>
            <person name="Zhao S.-W."/>
            <person name="Mao J.-F."/>
            <person name="Jia S.-G."/>
            <person name="Mao Y.-M."/>
        </authorList>
    </citation>
    <scope>NUCLEOTIDE SEQUENCE</scope>
    <source>
        <strain evidence="7">AT0</strain>
        <tissue evidence="7">Leaf</tissue>
    </source>
</reference>
<gene>
    <name evidence="7" type="ORF">FEM48_Zijuj12G0128700</name>
</gene>
<evidence type="ECO:0000256" key="3">
    <source>
        <dbReference type="ARBA" id="ARBA00023098"/>
    </source>
</evidence>
<dbReference type="Gene3D" id="3.40.50.720">
    <property type="entry name" value="NAD(P)-binding Rossmann-like Domain"/>
    <property type="match status" value="1"/>
</dbReference>
<evidence type="ECO:0000259" key="5">
    <source>
        <dbReference type="Pfam" id="PF03015"/>
    </source>
</evidence>
<dbReference type="CDD" id="cd05236">
    <property type="entry name" value="FAR-N_SDR_e"/>
    <property type="match status" value="1"/>
</dbReference>
<keyword evidence="4" id="KW-0560">Oxidoreductase</keyword>
<dbReference type="Proteomes" id="UP000813462">
    <property type="component" value="Unassembled WGS sequence"/>
</dbReference>
<dbReference type="InterPro" id="IPR036291">
    <property type="entry name" value="NAD(P)-bd_dom_sf"/>
</dbReference>
<dbReference type="SUPFAM" id="SSF51735">
    <property type="entry name" value="NAD(P)-binding Rossmann-fold domains"/>
    <property type="match status" value="1"/>
</dbReference>
<dbReference type="GO" id="GO:0035336">
    <property type="term" value="P:long-chain fatty-acyl-CoA metabolic process"/>
    <property type="evidence" value="ECO:0007669"/>
    <property type="project" value="TreeGrafter"/>
</dbReference>
<evidence type="ECO:0000313" key="7">
    <source>
        <dbReference type="EMBL" id="KAH7512802.1"/>
    </source>
</evidence>
<keyword evidence="4" id="KW-0521">NADP</keyword>
<keyword evidence="3 4" id="KW-0443">Lipid metabolism</keyword>
<dbReference type="EC" id="1.2.1.84" evidence="4"/>
<dbReference type="PANTHER" id="PTHR11011">
    <property type="entry name" value="MALE STERILITY PROTEIN 2-RELATED"/>
    <property type="match status" value="1"/>
</dbReference>
<dbReference type="InterPro" id="IPR026055">
    <property type="entry name" value="FAR"/>
</dbReference>
<protein>
    <recommendedName>
        <fullName evidence="4">Fatty acyl-CoA reductase</fullName>
        <ecNumber evidence="4">1.2.1.84</ecNumber>
    </recommendedName>
</protein>
<comment type="caution">
    <text evidence="7">The sequence shown here is derived from an EMBL/GenBank/DDBJ whole genome shotgun (WGS) entry which is preliminary data.</text>
</comment>
<evidence type="ECO:0000256" key="1">
    <source>
        <dbReference type="ARBA" id="ARBA00005928"/>
    </source>
</evidence>
<comment type="catalytic activity">
    <reaction evidence="4">
        <text>a long-chain fatty acyl-CoA + 2 NADPH + 2 H(+) = a long-chain primary fatty alcohol + 2 NADP(+) + CoA</text>
        <dbReference type="Rhea" id="RHEA:52716"/>
        <dbReference type="ChEBI" id="CHEBI:15378"/>
        <dbReference type="ChEBI" id="CHEBI:57287"/>
        <dbReference type="ChEBI" id="CHEBI:57783"/>
        <dbReference type="ChEBI" id="CHEBI:58349"/>
        <dbReference type="ChEBI" id="CHEBI:77396"/>
        <dbReference type="ChEBI" id="CHEBI:83139"/>
        <dbReference type="EC" id="1.2.1.84"/>
    </reaction>
</comment>
<comment type="function">
    <text evidence="4">Catalyzes the reduction of fatty acyl-CoA to fatty alcohols.</text>
</comment>
<name>A0A978UDF9_ZIZJJ</name>
<evidence type="ECO:0000313" key="8">
    <source>
        <dbReference type="Proteomes" id="UP000813462"/>
    </source>
</evidence>
<feature type="domain" description="Thioester reductase (TE)" evidence="6">
    <location>
        <begin position="17"/>
        <end position="308"/>
    </location>
</feature>
<proteinExistence type="inferred from homology"/>
<sequence length="396" mass="45215">MELESILQFLENKAILITGATGFLGKMLVEKVLRVQPNVKKLYLLIRASDNDFAYQRMHTEIIGKELFRVLRERWDTDFESFVSEKMAAVSGDISFENLGLDANDEEKLWKEIDIIINSAATTRFDGRYDVALDINTLGVLHVLGFAKKCTKLRMLVHISTAYVCGERDGVIQEDTIFCTGKTIKSTSKLDIKEEQKLVAEKLQELRNQNASEDTITTIMKEFGIKRAKLFGWPNTYVFTKAMGELCVKVSKENLPLIIIRPTVVTSTYKEPFPGWMEGFRTIDSIVVGHGKGKVKCFLANPMSIADLAYMAIRFKLPLKILKLGNIASCQHFPDVHTDNNRKLKLMMRLIQLYKPYALFNGIFDDSNSENLRQKLREISGKEMETLNFDPKCIDW</sequence>
<dbReference type="GO" id="GO:0010345">
    <property type="term" value="P:suberin biosynthetic process"/>
    <property type="evidence" value="ECO:0007669"/>
    <property type="project" value="TreeGrafter"/>
</dbReference>
<feature type="domain" description="Fatty acyl-CoA reductase C-terminal" evidence="5">
    <location>
        <begin position="316"/>
        <end position="396"/>
    </location>
</feature>